<dbReference type="InterPro" id="IPR040807">
    <property type="entry name" value="DUF5522"/>
</dbReference>
<dbReference type="AlphaFoldDB" id="A0A4P6JUA3"/>
<keyword evidence="2" id="KW-1185">Reference proteome</keyword>
<dbReference type="RefSeq" id="WP_129890271.1">
    <property type="nucleotide sequence ID" value="NZ_CP035758.1"/>
</dbReference>
<dbReference type="Proteomes" id="UP000290365">
    <property type="component" value="Chromosome"/>
</dbReference>
<accession>A0A4P6JUA3</accession>
<organism evidence="1 2">
    <name type="scientific">Ktedonosporobacter rubrisoli</name>
    <dbReference type="NCBI Taxonomy" id="2509675"/>
    <lineage>
        <taxon>Bacteria</taxon>
        <taxon>Bacillati</taxon>
        <taxon>Chloroflexota</taxon>
        <taxon>Ktedonobacteria</taxon>
        <taxon>Ktedonobacterales</taxon>
        <taxon>Ktedonosporobacteraceae</taxon>
        <taxon>Ktedonosporobacter</taxon>
    </lineage>
</organism>
<evidence type="ECO:0000313" key="2">
    <source>
        <dbReference type="Proteomes" id="UP000290365"/>
    </source>
</evidence>
<evidence type="ECO:0000313" key="1">
    <source>
        <dbReference type="EMBL" id="QBD79218.1"/>
    </source>
</evidence>
<proteinExistence type="predicted"/>
<gene>
    <name evidence="1" type="ORF">EPA93_25845</name>
</gene>
<reference evidence="1 2" key="1">
    <citation type="submission" date="2019-01" db="EMBL/GenBank/DDBJ databases">
        <title>Ktedonosporobacter rubrisoli SCAWS-G2.</title>
        <authorList>
            <person name="Huang Y."/>
            <person name="Yan B."/>
        </authorList>
    </citation>
    <scope>NUCLEOTIDE SEQUENCE [LARGE SCALE GENOMIC DNA]</scope>
    <source>
        <strain evidence="1 2">SCAWS-G2</strain>
    </source>
</reference>
<dbReference type="KEGG" id="kbs:EPA93_25845"/>
<dbReference type="OrthoDB" id="9800168at2"/>
<sequence length="115" mass="13549">MSLEAEEDWEVTADGLYIATRGFLERRGYCCGNRCRNCPYVNWRNQPTWKPVDPAYVHYTRVSSRSVAGAQAMLHHHERELAQCSSRKKGYHQAMIKHYTLLLERWGQKKYGEDR</sequence>
<protein>
    <submittedName>
        <fullName evidence="1">Uncharacterized protein</fullName>
    </submittedName>
</protein>
<dbReference type="EMBL" id="CP035758">
    <property type="protein sequence ID" value="QBD79218.1"/>
    <property type="molecule type" value="Genomic_DNA"/>
</dbReference>
<dbReference type="Pfam" id="PF17653">
    <property type="entry name" value="DUF5522"/>
    <property type="match status" value="1"/>
</dbReference>
<name>A0A4P6JUA3_KTERU</name>